<dbReference type="STRING" id="1423804.FD14_GL001434"/>
<dbReference type="Proteomes" id="UP000051442">
    <property type="component" value="Unassembled WGS sequence"/>
</dbReference>
<keyword evidence="2" id="KW-1185">Reference proteome</keyword>
<reference evidence="1 2" key="1">
    <citation type="journal article" date="2015" name="Genome Announc.">
        <title>Expanding the biotechnology potential of lactobacilli through comparative genomics of 213 strains and associated genera.</title>
        <authorList>
            <person name="Sun Z."/>
            <person name="Harris H.M."/>
            <person name="McCann A."/>
            <person name="Guo C."/>
            <person name="Argimon S."/>
            <person name="Zhang W."/>
            <person name="Yang X."/>
            <person name="Jeffery I.B."/>
            <person name="Cooney J.C."/>
            <person name="Kagawa T.F."/>
            <person name="Liu W."/>
            <person name="Song Y."/>
            <person name="Salvetti E."/>
            <person name="Wrobel A."/>
            <person name="Rasinkangas P."/>
            <person name="Parkhill J."/>
            <person name="Rea M.C."/>
            <person name="O'Sullivan O."/>
            <person name="Ritari J."/>
            <person name="Douillard F.P."/>
            <person name="Paul Ross R."/>
            <person name="Yang R."/>
            <person name="Briner A.E."/>
            <person name="Felis G.E."/>
            <person name="de Vos W.M."/>
            <person name="Barrangou R."/>
            <person name="Klaenhammer T.R."/>
            <person name="Caufield P.W."/>
            <person name="Cui Y."/>
            <person name="Zhang H."/>
            <person name="O'Toole P.W."/>
        </authorList>
    </citation>
    <scope>NUCLEOTIDE SEQUENCE [LARGE SCALE GENOMIC DNA]</scope>
    <source>
        <strain evidence="1 2">DSM 23365</strain>
    </source>
</reference>
<evidence type="ECO:0000313" key="1">
    <source>
        <dbReference type="EMBL" id="KRN20645.1"/>
    </source>
</evidence>
<comment type="caution">
    <text evidence="1">The sequence shown here is derived from an EMBL/GenBank/DDBJ whole genome shotgun (WGS) entry which is preliminary data.</text>
</comment>
<protein>
    <recommendedName>
        <fullName evidence="3">Phage transcriptional regulator, ArpU family</fullName>
    </recommendedName>
</protein>
<evidence type="ECO:0000313" key="2">
    <source>
        <dbReference type="Proteomes" id="UP000051442"/>
    </source>
</evidence>
<dbReference type="EMBL" id="AYZM01000131">
    <property type="protein sequence ID" value="KRN20645.1"/>
    <property type="molecule type" value="Genomic_DNA"/>
</dbReference>
<sequence length="160" mass="18111">MNIEDLDFESLVPELDEERTIAKAKHFLMRTFPRLQRVSHIQASDLKSPSMDGMPKVASAVNHTDDKIVKRLAAEEAVNQVIKAINGCTCMSRQILIKLYIQHHSDTNVTIDLHLTRSHYFDKYKPLALLEFADALSGVQELRVFQGEVENGTAWGLYGD</sequence>
<proteinExistence type="predicted"/>
<dbReference type="PATRIC" id="fig|1423804.4.peg.1554"/>
<evidence type="ECO:0008006" key="3">
    <source>
        <dbReference type="Google" id="ProtNLM"/>
    </source>
</evidence>
<dbReference type="InterPro" id="IPR006524">
    <property type="entry name" value="ArpU-like"/>
</dbReference>
<dbReference type="NCBIfam" id="TIGR01637">
    <property type="entry name" value="phage_arpU"/>
    <property type="match status" value="1"/>
</dbReference>
<dbReference type="AlphaFoldDB" id="A0A0R2F2X8"/>
<organism evidence="1 2">
    <name type="scientific">Secundilactobacillus similis DSM 23365 = JCM 2765</name>
    <dbReference type="NCBI Taxonomy" id="1423804"/>
    <lineage>
        <taxon>Bacteria</taxon>
        <taxon>Bacillati</taxon>
        <taxon>Bacillota</taxon>
        <taxon>Bacilli</taxon>
        <taxon>Lactobacillales</taxon>
        <taxon>Lactobacillaceae</taxon>
        <taxon>Secundilactobacillus</taxon>
    </lineage>
</organism>
<name>A0A0R2F2X8_9LACO</name>
<accession>A0A0R2F2X8</accession>
<dbReference type="RefSeq" id="WP_054734375.1">
    <property type="nucleotide sequence ID" value="NZ_AYZM01000131.1"/>
</dbReference>
<gene>
    <name evidence="1" type="ORF">FD14_GL001434</name>
</gene>